<accession>A0A6B3N942</accession>
<dbReference type="Pfam" id="PF01385">
    <property type="entry name" value="OrfB_IS605"/>
    <property type="match status" value="1"/>
</dbReference>
<evidence type="ECO:0000313" key="7">
    <source>
        <dbReference type="EMBL" id="NER27993.1"/>
    </source>
</evidence>
<name>A0A6B3N942_9CYAN</name>
<dbReference type="GO" id="GO:0032196">
    <property type="term" value="P:transposition"/>
    <property type="evidence" value="ECO:0007669"/>
    <property type="project" value="UniProtKB-KW"/>
</dbReference>
<evidence type="ECO:0000259" key="6">
    <source>
        <dbReference type="Pfam" id="PF07282"/>
    </source>
</evidence>
<dbReference type="Pfam" id="PF07282">
    <property type="entry name" value="Cas12f1-like_TNB"/>
    <property type="match status" value="1"/>
</dbReference>
<comment type="similarity">
    <text evidence="1">In the C-terminal section; belongs to the transposase 35 family.</text>
</comment>
<dbReference type="NCBIfam" id="TIGR01766">
    <property type="entry name" value="IS200/IS605 family accessory protein TnpB-like domain"/>
    <property type="match status" value="1"/>
</dbReference>
<organism evidence="7">
    <name type="scientific">Symploca sp. SIO1C4</name>
    <dbReference type="NCBI Taxonomy" id="2607765"/>
    <lineage>
        <taxon>Bacteria</taxon>
        <taxon>Bacillati</taxon>
        <taxon>Cyanobacteriota</taxon>
        <taxon>Cyanophyceae</taxon>
        <taxon>Coleofasciculales</taxon>
        <taxon>Coleofasciculaceae</taxon>
        <taxon>Symploca</taxon>
    </lineage>
</organism>
<keyword evidence="3" id="KW-0238">DNA-binding</keyword>
<evidence type="ECO:0000256" key="2">
    <source>
        <dbReference type="ARBA" id="ARBA00022578"/>
    </source>
</evidence>
<proteinExistence type="inferred from homology"/>
<dbReference type="AlphaFoldDB" id="A0A6B3N942"/>
<dbReference type="GO" id="GO:0003677">
    <property type="term" value="F:DNA binding"/>
    <property type="evidence" value="ECO:0007669"/>
    <property type="project" value="UniProtKB-KW"/>
</dbReference>
<dbReference type="EMBL" id="JAAHFQ010000158">
    <property type="protein sequence ID" value="NER27993.1"/>
    <property type="molecule type" value="Genomic_DNA"/>
</dbReference>
<evidence type="ECO:0000256" key="1">
    <source>
        <dbReference type="ARBA" id="ARBA00008761"/>
    </source>
</evidence>
<evidence type="ECO:0000256" key="4">
    <source>
        <dbReference type="ARBA" id="ARBA00023172"/>
    </source>
</evidence>
<dbReference type="InterPro" id="IPR001959">
    <property type="entry name" value="Transposase"/>
</dbReference>
<protein>
    <submittedName>
        <fullName evidence="7">IS200/IS605 family element transposase accessory protein TnpB</fullName>
    </submittedName>
</protein>
<keyword evidence="2" id="KW-0815">Transposition</keyword>
<evidence type="ECO:0000256" key="3">
    <source>
        <dbReference type="ARBA" id="ARBA00023125"/>
    </source>
</evidence>
<gene>
    <name evidence="7" type="primary">tnpB</name>
    <name evidence="7" type="ORF">F6J89_10225</name>
</gene>
<sequence length="431" mass="49365">MYGCQQIMLHPDQLEKEILVFICQQANKLVNCGTYLLRQAFFTFGQVEHDAYSLHAELKDNPHFKILRSAAAQQVLTGVAESFKSYKELTNKFFKGEISDKPKLPKYRKKGGLATISYPARWVSFDLETGQVSLSLGKTFKEWFGIEHIQVPPPYGLRVKDIAEIRILPRNGCFYAEYTYKMQPQIVDLSDKALGIDPGLNNWLTCVSTDGDSFIVDGRKVKSLNQWYNKQVAKQKKNKPQDYWDEKLAQLSERRNRQMRDALNKAARLVINYCLSHDLGTIVFGWNQGNKNRIEMGKKNNQEFVGVPTAKLKKRTAQLCQQYGLKFIETEESYTSKSSFLDGDVLPKFGEKPERWKPSGRRVSKGMYRTKNGTEVNADINGAANILRKVETQLSVNLTKVCRAFLTVPTRYKIWETKRRSVILMRSAATA</sequence>
<evidence type="ECO:0000259" key="5">
    <source>
        <dbReference type="Pfam" id="PF01385"/>
    </source>
</evidence>
<dbReference type="InterPro" id="IPR010095">
    <property type="entry name" value="Cas12f1-like_TNB"/>
</dbReference>
<keyword evidence="4" id="KW-0233">DNA recombination</keyword>
<dbReference type="NCBIfam" id="NF040570">
    <property type="entry name" value="guided_TnpB"/>
    <property type="match status" value="1"/>
</dbReference>
<feature type="domain" description="Cas12f1-like TNB" evidence="6">
    <location>
        <begin position="311"/>
        <end position="386"/>
    </location>
</feature>
<reference evidence="7" key="1">
    <citation type="submission" date="2019-11" db="EMBL/GenBank/DDBJ databases">
        <title>Genomic insights into an expanded diversity of filamentous marine cyanobacteria reveals the extraordinary biosynthetic potential of Moorea and Okeania.</title>
        <authorList>
            <person name="Ferreira Leao T."/>
            <person name="Wang M."/>
            <person name="Moss N."/>
            <person name="Da Silva R."/>
            <person name="Sanders J."/>
            <person name="Nurk S."/>
            <person name="Gurevich A."/>
            <person name="Humphrey G."/>
            <person name="Reher R."/>
            <person name="Zhu Q."/>
            <person name="Belda-Ferre P."/>
            <person name="Glukhov E."/>
            <person name="Rex R."/>
            <person name="Dorrestein P.C."/>
            <person name="Knight R."/>
            <person name="Pevzner P."/>
            <person name="Gerwick W.H."/>
            <person name="Gerwick L."/>
        </authorList>
    </citation>
    <scope>NUCLEOTIDE SEQUENCE</scope>
    <source>
        <strain evidence="7">SIO1C4</strain>
    </source>
</reference>
<comment type="caution">
    <text evidence="7">The sequence shown here is derived from an EMBL/GenBank/DDBJ whole genome shotgun (WGS) entry which is preliminary data.</text>
</comment>
<feature type="domain" description="Probable transposase IS891/IS1136/IS1341" evidence="5">
    <location>
        <begin position="185"/>
        <end position="284"/>
    </location>
</feature>
<dbReference type="GO" id="GO:0006310">
    <property type="term" value="P:DNA recombination"/>
    <property type="evidence" value="ECO:0007669"/>
    <property type="project" value="UniProtKB-KW"/>
</dbReference>